<dbReference type="AlphaFoldDB" id="A0A1B0ATZ9"/>
<dbReference type="EMBL" id="JXJN01003482">
    <property type="status" value="NOT_ANNOTATED_CDS"/>
    <property type="molecule type" value="Genomic_DNA"/>
</dbReference>
<dbReference type="VEuPathDB" id="VectorBase:GPPI008531"/>
<dbReference type="Proteomes" id="UP000092460">
    <property type="component" value="Unassembled WGS sequence"/>
</dbReference>
<organism evidence="1 2">
    <name type="scientific">Glossina palpalis gambiensis</name>
    <dbReference type="NCBI Taxonomy" id="67801"/>
    <lineage>
        <taxon>Eukaryota</taxon>
        <taxon>Metazoa</taxon>
        <taxon>Ecdysozoa</taxon>
        <taxon>Arthropoda</taxon>
        <taxon>Hexapoda</taxon>
        <taxon>Insecta</taxon>
        <taxon>Pterygota</taxon>
        <taxon>Neoptera</taxon>
        <taxon>Endopterygota</taxon>
        <taxon>Diptera</taxon>
        <taxon>Brachycera</taxon>
        <taxon>Muscomorpha</taxon>
        <taxon>Hippoboscoidea</taxon>
        <taxon>Glossinidae</taxon>
        <taxon>Glossina</taxon>
    </lineage>
</organism>
<protein>
    <submittedName>
        <fullName evidence="1">Uncharacterized protein</fullName>
    </submittedName>
</protein>
<sequence>MEIDATIALHDSGHLAICLRCTFSITHDYYWIYWGDFELELTLKMKLKEKLEALLECTRLRLAWLNMVLVKP</sequence>
<dbReference type="EnsemblMetazoa" id="GPPI008531-RA">
    <property type="protein sequence ID" value="GPPI008531-PA"/>
    <property type="gene ID" value="GPPI008531"/>
</dbReference>
<accession>A0A1B0ATZ9</accession>
<name>A0A1B0ATZ9_9MUSC</name>
<reference evidence="2" key="1">
    <citation type="submission" date="2015-01" db="EMBL/GenBank/DDBJ databases">
        <authorList>
            <person name="Aksoy S."/>
            <person name="Warren W."/>
            <person name="Wilson R.K."/>
        </authorList>
    </citation>
    <scope>NUCLEOTIDE SEQUENCE [LARGE SCALE GENOMIC DNA]</scope>
    <source>
        <strain evidence="2">IAEA</strain>
    </source>
</reference>
<proteinExistence type="predicted"/>
<reference evidence="1" key="2">
    <citation type="submission" date="2020-05" db="UniProtKB">
        <authorList>
            <consortium name="EnsemblMetazoa"/>
        </authorList>
    </citation>
    <scope>IDENTIFICATION</scope>
    <source>
        <strain evidence="1">IAEA</strain>
    </source>
</reference>
<keyword evidence="2" id="KW-1185">Reference proteome</keyword>
<evidence type="ECO:0000313" key="2">
    <source>
        <dbReference type="Proteomes" id="UP000092460"/>
    </source>
</evidence>
<evidence type="ECO:0000313" key="1">
    <source>
        <dbReference type="EnsemblMetazoa" id="GPPI008531-PA"/>
    </source>
</evidence>